<evidence type="ECO:0000256" key="1">
    <source>
        <dbReference type="SAM" id="Phobius"/>
    </source>
</evidence>
<dbReference type="STRING" id="211165.GCA_000317285_03678"/>
<dbReference type="AlphaFoldDB" id="A0A3S0ZYM2"/>
<keyword evidence="1" id="KW-0812">Transmembrane</keyword>
<protein>
    <recommendedName>
        <fullName evidence="4">Ssl1498 family light-harvesting-like protein</fullName>
    </recommendedName>
</protein>
<gene>
    <name evidence="2" type="ORF">PCC6912_47180</name>
</gene>
<dbReference type="NCBIfam" id="NF033486">
    <property type="entry name" value="harvest_ssl1498"/>
    <property type="match status" value="1"/>
</dbReference>
<evidence type="ECO:0000313" key="2">
    <source>
        <dbReference type="EMBL" id="RUR75487.1"/>
    </source>
</evidence>
<dbReference type="EMBL" id="RSCJ01000024">
    <property type="protein sequence ID" value="RUR75487.1"/>
    <property type="molecule type" value="Genomic_DNA"/>
</dbReference>
<organism evidence="2 3">
    <name type="scientific">Chlorogloeopsis fritschii PCC 6912</name>
    <dbReference type="NCBI Taxonomy" id="211165"/>
    <lineage>
        <taxon>Bacteria</taxon>
        <taxon>Bacillati</taxon>
        <taxon>Cyanobacteriota</taxon>
        <taxon>Cyanophyceae</taxon>
        <taxon>Nostocales</taxon>
        <taxon>Chlorogloeopsidaceae</taxon>
        <taxon>Chlorogloeopsis</taxon>
    </lineage>
</organism>
<keyword evidence="1" id="KW-1133">Transmembrane helix</keyword>
<proteinExistence type="predicted"/>
<name>A0A3S0ZYM2_CHLFR</name>
<dbReference type="Proteomes" id="UP000268857">
    <property type="component" value="Unassembled WGS sequence"/>
</dbReference>
<keyword evidence="3" id="KW-1185">Reference proteome</keyword>
<feature type="transmembrane region" description="Helical" evidence="1">
    <location>
        <begin position="34"/>
        <end position="55"/>
    </location>
</feature>
<dbReference type="Pfam" id="PF26394">
    <property type="entry name" value="Psb34"/>
    <property type="match status" value="1"/>
</dbReference>
<accession>A0A3S0ZYM2</accession>
<dbReference type="OrthoDB" id="462212at2"/>
<reference evidence="2 3" key="1">
    <citation type="journal article" date="2019" name="Genome Biol. Evol.">
        <title>Day and night: Metabolic profiles and evolutionary relationships of six axenic non-marine cyanobacteria.</title>
        <authorList>
            <person name="Will S.E."/>
            <person name="Henke P."/>
            <person name="Boedeker C."/>
            <person name="Huang S."/>
            <person name="Brinkmann H."/>
            <person name="Rohde M."/>
            <person name="Jarek M."/>
            <person name="Friedl T."/>
            <person name="Seufert S."/>
            <person name="Schumacher M."/>
            <person name="Overmann J."/>
            <person name="Neumann-Schaal M."/>
            <person name="Petersen J."/>
        </authorList>
    </citation>
    <scope>NUCLEOTIDE SEQUENCE [LARGE SCALE GENOMIC DNA]</scope>
    <source>
        <strain evidence="2 3">PCC 6912</strain>
    </source>
</reference>
<comment type="caution">
    <text evidence="2">The sequence shown here is derived from an EMBL/GenBank/DDBJ whole genome shotgun (WGS) entry which is preliminary data.</text>
</comment>
<dbReference type="InterPro" id="IPR048028">
    <property type="entry name" value="Psb34-like"/>
</dbReference>
<dbReference type="RefSeq" id="WP_016875766.1">
    <property type="nucleotide sequence ID" value="NZ_AJLN01000098.1"/>
</dbReference>
<evidence type="ECO:0000313" key="3">
    <source>
        <dbReference type="Proteomes" id="UP000268857"/>
    </source>
</evidence>
<evidence type="ECO:0008006" key="4">
    <source>
        <dbReference type="Google" id="ProtNLM"/>
    </source>
</evidence>
<sequence length="56" mass="6309">MYTTTDERGILNNYANEPKMYYAAYPSVEQQRRYAFQAGVAILFVTTIVLVALGVS</sequence>
<keyword evidence="1" id="KW-0472">Membrane</keyword>